<evidence type="ECO:0000313" key="1">
    <source>
        <dbReference type="EMBL" id="KAI4302727.1"/>
    </source>
</evidence>
<protein>
    <submittedName>
        <fullName evidence="1">Uncharacterized protein</fullName>
    </submittedName>
</protein>
<dbReference type="Proteomes" id="UP001057402">
    <property type="component" value="Chromosome 12"/>
</dbReference>
<gene>
    <name evidence="1" type="ORF">MLD38_038442</name>
</gene>
<reference evidence="2" key="1">
    <citation type="journal article" date="2023" name="Front. Plant Sci.">
        <title>Chromosomal-level genome assembly of Melastoma candidum provides insights into trichome evolution.</title>
        <authorList>
            <person name="Zhong Y."/>
            <person name="Wu W."/>
            <person name="Sun C."/>
            <person name="Zou P."/>
            <person name="Liu Y."/>
            <person name="Dai S."/>
            <person name="Zhou R."/>
        </authorList>
    </citation>
    <scope>NUCLEOTIDE SEQUENCE [LARGE SCALE GENOMIC DNA]</scope>
</reference>
<accession>A0ACB9KZ61</accession>
<organism evidence="1 2">
    <name type="scientific">Melastoma candidum</name>
    <dbReference type="NCBI Taxonomy" id="119954"/>
    <lineage>
        <taxon>Eukaryota</taxon>
        <taxon>Viridiplantae</taxon>
        <taxon>Streptophyta</taxon>
        <taxon>Embryophyta</taxon>
        <taxon>Tracheophyta</taxon>
        <taxon>Spermatophyta</taxon>
        <taxon>Magnoliopsida</taxon>
        <taxon>eudicotyledons</taxon>
        <taxon>Gunneridae</taxon>
        <taxon>Pentapetalae</taxon>
        <taxon>rosids</taxon>
        <taxon>malvids</taxon>
        <taxon>Myrtales</taxon>
        <taxon>Melastomataceae</taxon>
        <taxon>Melastomatoideae</taxon>
        <taxon>Melastomateae</taxon>
        <taxon>Melastoma</taxon>
    </lineage>
</organism>
<keyword evidence="2" id="KW-1185">Reference proteome</keyword>
<comment type="caution">
    <text evidence="1">The sequence shown here is derived from an EMBL/GenBank/DDBJ whole genome shotgun (WGS) entry which is preliminary data.</text>
</comment>
<evidence type="ECO:0000313" key="2">
    <source>
        <dbReference type="Proteomes" id="UP001057402"/>
    </source>
</evidence>
<name>A0ACB9KZ61_9MYRT</name>
<proteinExistence type="predicted"/>
<dbReference type="EMBL" id="CM042891">
    <property type="protein sequence ID" value="KAI4302727.1"/>
    <property type="molecule type" value="Genomic_DNA"/>
</dbReference>
<sequence length="746" mass="82476">MARIPWINKLRYSTIVLTLSNLLLCLLGSSLFLSSCSPRGTLPSAFVPVLAAFRLVTMINTAAAQVSAARIVIRSSESVTVDAVTRNERRVKYRKWIWWTRVAMLVTVLQFTSAIFLLAQMFDSVPPNDGASDCIYAVVSGSSAWTHATLLLFLAISFFVPLAHFFVGHDVLRWRSFYSTEDNVWKAHYHEFFDNGMREALCCLGRVKYLMVMEEDEIYSVAQLLGDLVAYRASGTGHLELLAALLRRDGQTSKTYEGLVEARREQIEEAASLHKFAVAAYTGPLLDIGRNPLSFPCVWLYRQGILAPWFRSRWPVLQGDNWWHGHAAAFLNYLNLPPAALRHGRVSQGKCEAAYFIVVVHHLRTVVIAVRGTETPEDLITDGLGQECTLFDEDLRGLTNISCLDMSQGDETGPHYGHSGIVEAARDLVRQIEGNPDCPGDPSTGRILSSLLGSGCECEGYNLRIVGHSLGGAIATLLGIQLKHLYPNLHVYGYGSLPCVDSAVADACSDFVTSIIYNNEFSSRLSVPSILRLRASTLMALSQDTRTDTTLTMRLAGRFLYSGNSRGCRIHEESMGDALNARANTAGFSQNTSMDNYDITEQGKVGQSDDSLLLGGHGTEEIVIDVEHDKVGGSIGRAHSCGNLSEDLVMEFMESVPDTSSHSASNPREVFLAGLIVHIVPSKTSELSFPMWRAWKSGTQETYKAHISHRENFKDIIVSPSMFLDHLPWRCHKAMQKILARSVTDS</sequence>